<comment type="pathway">
    <text evidence="1">Amino-acid biosynthesis; L-lysine biosynthesis via AAA pathway; L-lysine from L-alpha-aminoadipate (fungal route): step 3/3.</text>
</comment>
<evidence type="ECO:0000256" key="10">
    <source>
        <dbReference type="ARBA" id="ARBA00023157"/>
    </source>
</evidence>
<keyword evidence="7" id="KW-0028">Amino-acid biosynthesis</keyword>
<feature type="active site" description="Proton acceptor" evidence="13">
    <location>
        <position position="79"/>
    </location>
</feature>
<feature type="binding site" evidence="14">
    <location>
        <begin position="322"/>
        <end position="325"/>
    </location>
    <ligand>
        <name>NAD(+)</name>
        <dbReference type="ChEBI" id="CHEBI:57540"/>
    </ligand>
</feature>
<dbReference type="InterPro" id="IPR007886">
    <property type="entry name" value="AlaDH/PNT_N"/>
</dbReference>
<evidence type="ECO:0000256" key="13">
    <source>
        <dbReference type="PIRSR" id="PIRSR018250-1"/>
    </source>
</evidence>
<comment type="similarity">
    <text evidence="2">In the N-terminal section; belongs to the AlaDH/PNT family.</text>
</comment>
<dbReference type="PhylomeDB" id="A7S2W5"/>
<keyword evidence="8" id="KW-0560">Oxidoreductase</keyword>
<dbReference type="InterPro" id="IPR027281">
    <property type="entry name" value="Lys1"/>
</dbReference>
<feature type="domain" description="Alanine dehydrogenase/pyridine nucleotide transhydrogenase NAD(H)-binding" evidence="15">
    <location>
        <begin position="183"/>
        <end position="314"/>
    </location>
</feature>
<dbReference type="STRING" id="45351.A7S2W5"/>
<dbReference type="Gene3D" id="3.40.50.720">
    <property type="entry name" value="NAD(P)-binding Rossmann-like Domain"/>
    <property type="match status" value="1"/>
</dbReference>
<comment type="subunit">
    <text evidence="4">Monomer.</text>
</comment>
<protein>
    <recommendedName>
        <fullName evidence="6">Saccharopine dehydrogenase [NAD(+), L-lysine-forming]</fullName>
        <ecNumber evidence="5">1.5.1.7</ecNumber>
    </recommendedName>
    <alternativeName>
        <fullName evidence="11">Lysine--2-oxoglutarate reductase</fullName>
    </alternativeName>
</protein>
<dbReference type="EMBL" id="DS469570">
    <property type="protein sequence ID" value="EDO41960.1"/>
    <property type="molecule type" value="Genomic_DNA"/>
</dbReference>
<dbReference type="CDD" id="cd12188">
    <property type="entry name" value="SDH"/>
    <property type="match status" value="1"/>
</dbReference>
<dbReference type="HOGENOM" id="CLU_063085_0_0_1"/>
<gene>
    <name evidence="17" type="ORF">NEMVEDRAFT_v1g165768</name>
</gene>
<evidence type="ECO:0000256" key="14">
    <source>
        <dbReference type="PIRSR" id="PIRSR018250-3"/>
    </source>
</evidence>
<evidence type="ECO:0000256" key="5">
    <source>
        <dbReference type="ARBA" id="ARBA00012847"/>
    </source>
</evidence>
<evidence type="ECO:0000256" key="8">
    <source>
        <dbReference type="ARBA" id="ARBA00023002"/>
    </source>
</evidence>
<dbReference type="SUPFAM" id="SSF52283">
    <property type="entry name" value="Formate/glycerate dehydrogenase catalytic domain-like"/>
    <property type="match status" value="1"/>
</dbReference>
<dbReference type="eggNOG" id="KOG0172">
    <property type="taxonomic scope" value="Eukaryota"/>
</dbReference>
<feature type="binding site" evidence="14">
    <location>
        <position position="230"/>
    </location>
    <ligand>
        <name>NAD(+)</name>
        <dbReference type="ChEBI" id="CHEBI:57540"/>
    </ligand>
</feature>
<dbReference type="InterPro" id="IPR051168">
    <property type="entry name" value="AASS"/>
</dbReference>
<evidence type="ECO:0000313" key="17">
    <source>
        <dbReference type="EMBL" id="EDO41960.1"/>
    </source>
</evidence>
<keyword evidence="18" id="KW-1185">Reference proteome</keyword>
<evidence type="ECO:0000256" key="11">
    <source>
        <dbReference type="ARBA" id="ARBA00033228"/>
    </source>
</evidence>
<dbReference type="GO" id="GO:0019878">
    <property type="term" value="P:lysine biosynthetic process via aminoadipic acid"/>
    <property type="evidence" value="ECO:0000318"/>
    <property type="project" value="GO_Central"/>
</dbReference>
<sequence>MAAHLWLRAECKPLERRAHLTPEKCKELVDAGFKVTVESSDQRIFKNEEYASIAGVEVLAPGITWEKAAPKDAIILGLKNLPYDDTSPISQHHVFFAHAYKDQPGAKEVIGRFTRGGGAILDIEYMLNEEGKREVAEFSPIAGQVGMALGIAGWCHQQLGERMPSVSPYDSEALLVQHVQSLLKRLAKKKGVAEVYPTIIVLGALGRCGKGSLDMAKKIGIPKSHIAEWDLEETKAGGPFKEILNYDIFVNDIFLLSKIPPFLTKDMLDTDDRKLTMVVDVSCDIGNPNNPVPFIENATTPTKPVDVLPLSKCSKPLELMAIDFLPSMLPREASLRFANKMTPCLMKIAKMDEAICWSSAKKAFQDKAKEFGLI</sequence>
<dbReference type="GO" id="GO:0004754">
    <property type="term" value="F:saccharopine dehydrogenase (NAD+, L-lysine-forming) activity"/>
    <property type="evidence" value="ECO:0007669"/>
    <property type="project" value="UniProtKB-EC"/>
</dbReference>
<evidence type="ECO:0000256" key="9">
    <source>
        <dbReference type="ARBA" id="ARBA00023027"/>
    </source>
</evidence>
<evidence type="ECO:0000256" key="1">
    <source>
        <dbReference type="ARBA" id="ARBA00004884"/>
    </source>
</evidence>
<feature type="binding site" evidence="14">
    <location>
        <position position="234"/>
    </location>
    <ligand>
        <name>NAD(+)</name>
        <dbReference type="ChEBI" id="CHEBI:57540"/>
    </ligand>
</feature>
<dbReference type="GO" id="GO:0004753">
    <property type="term" value="F:saccharopine dehydrogenase activity"/>
    <property type="evidence" value="ECO:0000318"/>
    <property type="project" value="GO_Central"/>
</dbReference>
<reference evidence="17 18" key="1">
    <citation type="journal article" date="2007" name="Science">
        <title>Sea anemone genome reveals ancestral eumetazoan gene repertoire and genomic organization.</title>
        <authorList>
            <person name="Putnam N.H."/>
            <person name="Srivastava M."/>
            <person name="Hellsten U."/>
            <person name="Dirks B."/>
            <person name="Chapman J."/>
            <person name="Salamov A."/>
            <person name="Terry A."/>
            <person name="Shapiro H."/>
            <person name="Lindquist E."/>
            <person name="Kapitonov V.V."/>
            <person name="Jurka J."/>
            <person name="Genikhovich G."/>
            <person name="Grigoriev I.V."/>
            <person name="Lucas S.M."/>
            <person name="Steele R.E."/>
            <person name="Finnerty J.R."/>
            <person name="Technau U."/>
            <person name="Martindale M.Q."/>
            <person name="Rokhsar D.S."/>
        </authorList>
    </citation>
    <scope>NUCLEOTIDE SEQUENCE [LARGE SCALE GENOMIC DNA]</scope>
    <source>
        <strain evidence="18">CH2 X CH6</strain>
    </source>
</reference>
<comment type="catalytic activity">
    <reaction evidence="12">
        <text>L-saccharopine + NAD(+) + H2O = L-lysine + 2-oxoglutarate + NADH + H(+)</text>
        <dbReference type="Rhea" id="RHEA:12440"/>
        <dbReference type="ChEBI" id="CHEBI:15377"/>
        <dbReference type="ChEBI" id="CHEBI:15378"/>
        <dbReference type="ChEBI" id="CHEBI:16810"/>
        <dbReference type="ChEBI" id="CHEBI:32551"/>
        <dbReference type="ChEBI" id="CHEBI:57540"/>
        <dbReference type="ChEBI" id="CHEBI:57945"/>
        <dbReference type="ChEBI" id="CHEBI:57951"/>
        <dbReference type="EC" id="1.5.1.7"/>
    </reaction>
</comment>
<feature type="binding site" evidence="14">
    <location>
        <position position="281"/>
    </location>
    <ligand>
        <name>NAD(+)</name>
        <dbReference type="ChEBI" id="CHEBI:57540"/>
    </ligand>
</feature>
<dbReference type="InterPro" id="IPR007698">
    <property type="entry name" value="AlaDH/PNT_NAD(H)-bd"/>
</dbReference>
<dbReference type="EC" id="1.5.1.7" evidence="5"/>
<evidence type="ECO:0000256" key="4">
    <source>
        <dbReference type="ARBA" id="ARBA00011245"/>
    </source>
</evidence>
<evidence type="ECO:0000256" key="3">
    <source>
        <dbReference type="ARBA" id="ARBA00005689"/>
    </source>
</evidence>
<feature type="active site" description="Proton donor" evidence="13">
    <location>
        <position position="98"/>
    </location>
</feature>
<proteinExistence type="inferred from homology"/>
<dbReference type="GO" id="GO:0005737">
    <property type="term" value="C:cytoplasm"/>
    <property type="evidence" value="ECO:0000318"/>
    <property type="project" value="GO_Central"/>
</dbReference>
<organism evidence="17 18">
    <name type="scientific">Nematostella vectensis</name>
    <name type="common">Starlet sea anemone</name>
    <dbReference type="NCBI Taxonomy" id="45351"/>
    <lineage>
        <taxon>Eukaryota</taxon>
        <taxon>Metazoa</taxon>
        <taxon>Cnidaria</taxon>
        <taxon>Anthozoa</taxon>
        <taxon>Hexacorallia</taxon>
        <taxon>Actiniaria</taxon>
        <taxon>Edwardsiidae</taxon>
        <taxon>Nematostella</taxon>
    </lineage>
</organism>
<feature type="domain" description="Alanine dehydrogenase/pyridine nucleotide transhydrogenase N-terminal" evidence="16">
    <location>
        <begin position="6"/>
        <end position="145"/>
    </location>
</feature>
<dbReference type="InParanoid" id="A7S2W5"/>
<evidence type="ECO:0000256" key="2">
    <source>
        <dbReference type="ARBA" id="ARBA00005624"/>
    </source>
</evidence>
<evidence type="ECO:0000313" key="18">
    <source>
        <dbReference type="Proteomes" id="UP000001593"/>
    </source>
</evidence>
<dbReference type="OMA" id="YFFFSHT"/>
<keyword evidence="9 14" id="KW-0520">NAD</keyword>
<dbReference type="SMART" id="SM01002">
    <property type="entry name" value="AlaDh_PNT_C"/>
    <property type="match status" value="1"/>
</dbReference>
<dbReference type="UniPathway" id="UPA00033">
    <property type="reaction ID" value="UER00034"/>
</dbReference>
<accession>A7S2W5</accession>
<dbReference type="PIRSF" id="PIRSF018250">
    <property type="entry name" value="Saccharopine_DH_Lys"/>
    <property type="match status" value="1"/>
</dbReference>
<dbReference type="SMART" id="SM01003">
    <property type="entry name" value="AlaDh_PNT_N"/>
    <property type="match status" value="1"/>
</dbReference>
<keyword evidence="10" id="KW-1015">Disulfide bond</keyword>
<dbReference type="PANTHER" id="PTHR11133:SF23">
    <property type="entry name" value="SACCHAROPINE DEHYDROGENASE [NAD(+), L-LYSINE-FORMING]"/>
    <property type="match status" value="1"/>
</dbReference>
<dbReference type="Proteomes" id="UP000001593">
    <property type="component" value="Unassembled WGS sequence"/>
</dbReference>
<feature type="binding site" evidence="14">
    <location>
        <begin position="206"/>
        <end position="207"/>
    </location>
    <ligand>
        <name>NAD(+)</name>
        <dbReference type="ChEBI" id="CHEBI:57540"/>
    </ligand>
</feature>
<evidence type="ECO:0000256" key="6">
    <source>
        <dbReference type="ARBA" id="ARBA00021221"/>
    </source>
</evidence>
<dbReference type="KEGG" id="nve:5513834"/>
<evidence type="ECO:0000256" key="12">
    <source>
        <dbReference type="ARBA" id="ARBA00047860"/>
    </source>
</evidence>
<evidence type="ECO:0000259" key="15">
    <source>
        <dbReference type="SMART" id="SM01002"/>
    </source>
</evidence>
<dbReference type="AlphaFoldDB" id="A7S2W5"/>
<name>A7S2W5_NEMVE</name>
<evidence type="ECO:0000256" key="7">
    <source>
        <dbReference type="ARBA" id="ARBA00022605"/>
    </source>
</evidence>
<comment type="similarity">
    <text evidence="3">Belongs to the AlaDH/PNT family.</text>
</comment>
<dbReference type="Pfam" id="PF05222">
    <property type="entry name" value="AlaDh_PNT_N"/>
    <property type="match status" value="1"/>
</dbReference>
<evidence type="ECO:0000259" key="16">
    <source>
        <dbReference type="SMART" id="SM01003"/>
    </source>
</evidence>
<dbReference type="FunFam" id="3.40.50.720:FF:000217">
    <property type="entry name" value="Saccharopine dehydrogenase [NAD(+), L-lysine-forming]"/>
    <property type="match status" value="1"/>
</dbReference>
<dbReference type="PANTHER" id="PTHR11133">
    <property type="entry name" value="SACCHAROPINE DEHYDROGENASE"/>
    <property type="match status" value="1"/>
</dbReference>